<organism evidence="2 3">
    <name type="scientific">Lottiidibacillus patelloidae</name>
    <dbReference type="NCBI Taxonomy" id="2670334"/>
    <lineage>
        <taxon>Bacteria</taxon>
        <taxon>Bacillati</taxon>
        <taxon>Bacillota</taxon>
        <taxon>Bacilli</taxon>
        <taxon>Bacillales</taxon>
        <taxon>Bacillaceae</taxon>
        <taxon>Lottiidibacillus</taxon>
    </lineage>
</organism>
<dbReference type="EMBL" id="NPIA01000003">
    <property type="protein sequence ID" value="OZM57198.1"/>
    <property type="molecule type" value="Genomic_DNA"/>
</dbReference>
<evidence type="ECO:0000256" key="1">
    <source>
        <dbReference type="SAM" id="Phobius"/>
    </source>
</evidence>
<gene>
    <name evidence="2" type="ORF">CIB95_06955</name>
</gene>
<feature type="transmembrane region" description="Helical" evidence="1">
    <location>
        <begin position="399"/>
        <end position="422"/>
    </location>
</feature>
<name>A0A263BUF2_9BACI</name>
<dbReference type="InterPro" id="IPR011044">
    <property type="entry name" value="Quino_amine_DH_bsu"/>
</dbReference>
<reference evidence="2 3" key="2">
    <citation type="submission" date="2017-09" db="EMBL/GenBank/DDBJ databases">
        <title>Bacillus patelloidae sp. nov., isolated from the intestinal tract of a marine limpet.</title>
        <authorList>
            <person name="Liu R."/>
            <person name="Dong C."/>
            <person name="Shao Z."/>
        </authorList>
    </citation>
    <scope>NUCLEOTIDE SEQUENCE [LARGE SCALE GENOMIC DNA]</scope>
    <source>
        <strain evidence="2 3">SA5d-4</strain>
    </source>
</reference>
<keyword evidence="1" id="KW-0472">Membrane</keyword>
<accession>A0A263BUF2</accession>
<feature type="transmembrane region" description="Helical" evidence="1">
    <location>
        <begin position="7"/>
        <end position="24"/>
    </location>
</feature>
<protein>
    <submittedName>
        <fullName evidence="2">Uncharacterized protein</fullName>
    </submittedName>
</protein>
<dbReference type="AlphaFoldDB" id="A0A263BUF2"/>
<proteinExistence type="predicted"/>
<feature type="transmembrane region" description="Helical" evidence="1">
    <location>
        <begin position="501"/>
        <end position="519"/>
    </location>
</feature>
<dbReference type="RefSeq" id="WP_094923650.1">
    <property type="nucleotide sequence ID" value="NZ_NPIA01000003.1"/>
</dbReference>
<evidence type="ECO:0000313" key="2">
    <source>
        <dbReference type="EMBL" id="OZM57198.1"/>
    </source>
</evidence>
<sequence>MKILKNIYVIPAIITFVLILLLFVEQVNEKTSFPSEGWSRSISFNEVSDGRTYFISTNENGSFEAYTPADNELLHLTINEDLEVTNKEIIPVELHKRKDFWAKDNDVIYLDEQKNLVLFSNGKNAVISENVNGASFDENTILFWDNKSIYFVDSESYKVTKVAETEKPIKDLLIDKDSKSFVVVFNIDPSVFDIAYYFHDTNVYIPVYSGELVTHLGATLTDLAFVDENEKLHFVYTAITRRQGVRKSKTNYLTVDVRSKEVKTEPLVILDSENNRPLSDPGDFELFSRNSQVKLLFSANGFLDKRTMEGSIYEAVNNDGKWIAERRSTTYKHSLRPEVVNDETIVWLDFYPQLTFSEEEYRFYASSSRTEVIKHTESVTGADLKIATSAMLTALPKSVFILFFAFLWIVPPVLILMTLAFVNPKHIEKTSWKVRITSVVLLVISQYFVMSKINASVFNIAAPDYLTFAYSMLVYASVLGIVSFMVMMFVRTEDWSPSVEFIYIACINAWFISLLYGSYLL</sequence>
<keyword evidence="1" id="KW-1133">Transmembrane helix</keyword>
<feature type="transmembrane region" description="Helical" evidence="1">
    <location>
        <begin position="434"/>
        <end position="453"/>
    </location>
</feature>
<comment type="caution">
    <text evidence="2">The sequence shown here is derived from an EMBL/GenBank/DDBJ whole genome shotgun (WGS) entry which is preliminary data.</text>
</comment>
<dbReference type="Proteomes" id="UP000217083">
    <property type="component" value="Unassembled WGS sequence"/>
</dbReference>
<dbReference type="SUPFAM" id="SSF50969">
    <property type="entry name" value="YVTN repeat-like/Quinoprotein amine dehydrogenase"/>
    <property type="match status" value="1"/>
</dbReference>
<feature type="transmembrane region" description="Helical" evidence="1">
    <location>
        <begin position="465"/>
        <end position="489"/>
    </location>
</feature>
<keyword evidence="1" id="KW-0812">Transmembrane</keyword>
<reference evidence="3" key="1">
    <citation type="submission" date="2017-08" db="EMBL/GenBank/DDBJ databases">
        <authorList>
            <person name="Huang Z."/>
        </authorList>
    </citation>
    <scope>NUCLEOTIDE SEQUENCE [LARGE SCALE GENOMIC DNA]</scope>
    <source>
        <strain evidence="3">SA5d-4</strain>
    </source>
</reference>
<keyword evidence="3" id="KW-1185">Reference proteome</keyword>
<evidence type="ECO:0000313" key="3">
    <source>
        <dbReference type="Proteomes" id="UP000217083"/>
    </source>
</evidence>